<keyword evidence="3" id="KW-1185">Reference proteome</keyword>
<feature type="region of interest" description="Disordered" evidence="1">
    <location>
        <begin position="1"/>
        <end position="85"/>
    </location>
</feature>
<reference evidence="2" key="1">
    <citation type="submission" date="2021-03" db="EMBL/GenBank/DDBJ databases">
        <title>Draft genome sequence of rust myrtle Austropuccinia psidii MF-1, a brazilian biotype.</title>
        <authorList>
            <person name="Quecine M.C."/>
            <person name="Pachon D.M.R."/>
            <person name="Bonatelli M.L."/>
            <person name="Correr F.H."/>
            <person name="Franceschini L.M."/>
            <person name="Leite T.F."/>
            <person name="Margarido G.R.A."/>
            <person name="Almeida C.A."/>
            <person name="Ferrarezi J.A."/>
            <person name="Labate C.A."/>
        </authorList>
    </citation>
    <scope>NUCLEOTIDE SEQUENCE</scope>
    <source>
        <strain evidence="2">MF-1</strain>
    </source>
</reference>
<comment type="caution">
    <text evidence="2">The sequence shown here is derived from an EMBL/GenBank/DDBJ whole genome shotgun (WGS) entry which is preliminary data.</text>
</comment>
<name>A0A9Q3K7N6_9BASI</name>
<feature type="compositionally biased region" description="Polar residues" evidence="1">
    <location>
        <begin position="65"/>
        <end position="77"/>
    </location>
</feature>
<dbReference type="EMBL" id="AVOT02094617">
    <property type="protein sequence ID" value="MBW0574644.1"/>
    <property type="molecule type" value="Genomic_DNA"/>
</dbReference>
<evidence type="ECO:0000256" key="1">
    <source>
        <dbReference type="SAM" id="MobiDB-lite"/>
    </source>
</evidence>
<dbReference type="Proteomes" id="UP000765509">
    <property type="component" value="Unassembled WGS sequence"/>
</dbReference>
<evidence type="ECO:0000313" key="2">
    <source>
        <dbReference type="EMBL" id="MBW0574644.1"/>
    </source>
</evidence>
<feature type="non-terminal residue" evidence="2">
    <location>
        <position position="1"/>
    </location>
</feature>
<proteinExistence type="predicted"/>
<dbReference type="AlphaFoldDB" id="A0A9Q3K7N6"/>
<accession>A0A9Q3K7N6</accession>
<gene>
    <name evidence="2" type="ORF">O181_114359</name>
</gene>
<protein>
    <submittedName>
        <fullName evidence="2">Uncharacterized protein</fullName>
    </submittedName>
</protein>
<sequence>FTKNPTEGNQTTVERLVEETCQRSPTPVITTRRGSQYSIQSDGGGLRSRNDPKKGKRNGKIPSGRESTQGSTISQRQVPGLPIISEPELELSMSSSNRYKSLSECSDRHLNGPVQAVLHGVQGQRLGNFAANSPRSDELLANPENVPQRGQNIEILQWMESTIT</sequence>
<feature type="compositionally biased region" description="Polar residues" evidence="1">
    <location>
        <begin position="1"/>
        <end position="13"/>
    </location>
</feature>
<feature type="compositionally biased region" description="Polar residues" evidence="1">
    <location>
        <begin position="22"/>
        <end position="41"/>
    </location>
</feature>
<organism evidence="2 3">
    <name type="scientific">Austropuccinia psidii MF-1</name>
    <dbReference type="NCBI Taxonomy" id="1389203"/>
    <lineage>
        <taxon>Eukaryota</taxon>
        <taxon>Fungi</taxon>
        <taxon>Dikarya</taxon>
        <taxon>Basidiomycota</taxon>
        <taxon>Pucciniomycotina</taxon>
        <taxon>Pucciniomycetes</taxon>
        <taxon>Pucciniales</taxon>
        <taxon>Sphaerophragmiaceae</taxon>
        <taxon>Austropuccinia</taxon>
    </lineage>
</organism>
<evidence type="ECO:0000313" key="3">
    <source>
        <dbReference type="Proteomes" id="UP000765509"/>
    </source>
</evidence>